<dbReference type="Gene3D" id="3.30.565.10">
    <property type="entry name" value="Histidine kinase-like ATPase, C-terminal domain"/>
    <property type="match status" value="1"/>
</dbReference>
<sequence length="869" mass="98949">MATLLNPPHGPSDFSQRHHNLKSYLGFSFTYKSYLLKERLTGIIDNPDDVTVFRNLSVGDAFVDATTDLAHDMPPADYSLFCRVAGKALPPETVARMRRCYTGLFDRQTFKYDTIDATLSSYRKLADTALQARDGGLARQLEVNDIQDMRRSLQNMLRFLWPLIGNVVPHSLLRLSDPEDDIQNLSLEVITSECQGVLLEKALYVLLVLRKLNGYEVPGWTTGSMQSAVQMLYPTSGALCRKFDLYQQGRYLDALKIKVRSKEFLAKTFNHTLNIYSIVYARMSREHLYRELKDLYKIDRMSLNFLDWGSIAGYIMRFPADHRPTSIFVSILMTDPVVARRFPLKVGLAVGSGRVNRQIFSLASDVLKVKRARSIHTFLRRFLSIQQPCRDLVFTYLSDKSVADRLYSVFHPQSQNHTRSDIGLARDERQVSETRIAIIRFILQHAGSERDYFLKQLAEENSVFRGFYFKDIYGLGRTHLNKAELQFGLEMSLLETFDIGLTGKQLKQAVFRHHLSQVMAEHLVAFAIFDSDFSLESVLSNNLRHGVIEPRILNAIDLACRTSEDYEVTAELKNQVAVAIQRYMGEWLTIHRNGQTFARLREDVSKRLNKILSMDGRLELGALADAVLDEVSKGARYVADAAQTAFSNQLMPEIRGVLERLFSANDVKVALRERLTESLNAAFADVRAWIGISDVGSSIEEFSLRDLAEFELKLIQPQRSTSVASDVKFTLTAGRRVSSGYQNDIRMLGIYFEAVVTILHNLIANAVKYSGLGPRTHVQVTYRVEGELLTIRVENDLAEMSEAQREQLWVRATEYARRDHRKGTFGEGGTGFKKIRRICIRDFTNCHINIPPIVRTHRFVVEVSFPQTA</sequence>
<accession>A0A7X0KMP7</accession>
<dbReference type="GO" id="GO:0016301">
    <property type="term" value="F:kinase activity"/>
    <property type="evidence" value="ECO:0007669"/>
    <property type="project" value="UniProtKB-KW"/>
</dbReference>
<feature type="domain" description="Histidine kinase/HSP90-like ATPase" evidence="1">
    <location>
        <begin position="755"/>
        <end position="839"/>
    </location>
</feature>
<organism evidence="2 3">
    <name type="scientific">Aminobacter aganoensis</name>
    <dbReference type="NCBI Taxonomy" id="83264"/>
    <lineage>
        <taxon>Bacteria</taxon>
        <taxon>Pseudomonadati</taxon>
        <taxon>Pseudomonadota</taxon>
        <taxon>Alphaproteobacteria</taxon>
        <taxon>Hyphomicrobiales</taxon>
        <taxon>Phyllobacteriaceae</taxon>
        <taxon>Aminobacter</taxon>
    </lineage>
</organism>
<keyword evidence="2" id="KW-0808">Transferase</keyword>
<reference evidence="2 3" key="1">
    <citation type="submission" date="2020-08" db="EMBL/GenBank/DDBJ databases">
        <title>Genomic Encyclopedia of Type Strains, Phase IV (KMG-IV): sequencing the most valuable type-strain genomes for metagenomic binning, comparative biology and taxonomic classification.</title>
        <authorList>
            <person name="Goeker M."/>
        </authorList>
    </citation>
    <scope>NUCLEOTIDE SEQUENCE [LARGE SCALE GENOMIC DNA]</scope>
    <source>
        <strain evidence="2 3">DSM 7051</strain>
    </source>
</reference>
<dbReference type="InterPro" id="IPR003594">
    <property type="entry name" value="HATPase_dom"/>
</dbReference>
<comment type="caution">
    <text evidence="2">The sequence shown here is derived from an EMBL/GenBank/DDBJ whole genome shotgun (WGS) entry which is preliminary data.</text>
</comment>
<dbReference type="EMBL" id="JACHOU010000013">
    <property type="protein sequence ID" value="MBB6356341.1"/>
    <property type="molecule type" value="Genomic_DNA"/>
</dbReference>
<keyword evidence="2" id="KW-0418">Kinase</keyword>
<dbReference type="Proteomes" id="UP000536262">
    <property type="component" value="Unassembled WGS sequence"/>
</dbReference>
<evidence type="ECO:0000259" key="1">
    <source>
        <dbReference type="Pfam" id="PF02518"/>
    </source>
</evidence>
<dbReference type="InterPro" id="IPR036890">
    <property type="entry name" value="HATPase_C_sf"/>
</dbReference>
<evidence type="ECO:0000313" key="3">
    <source>
        <dbReference type="Proteomes" id="UP000536262"/>
    </source>
</evidence>
<gene>
    <name evidence="2" type="ORF">GGR00_004149</name>
</gene>
<dbReference type="AlphaFoldDB" id="A0A7X0KMP7"/>
<dbReference type="Pfam" id="PF02518">
    <property type="entry name" value="HATPase_c"/>
    <property type="match status" value="1"/>
</dbReference>
<name>A0A7X0KMP7_9HYPH</name>
<dbReference type="SUPFAM" id="SSF55874">
    <property type="entry name" value="ATPase domain of HSP90 chaperone/DNA topoisomerase II/histidine kinase"/>
    <property type="match status" value="1"/>
</dbReference>
<dbReference type="RefSeq" id="WP_184700711.1">
    <property type="nucleotide sequence ID" value="NZ_BAABEG010000001.1"/>
</dbReference>
<proteinExistence type="predicted"/>
<evidence type="ECO:0000313" key="2">
    <source>
        <dbReference type="EMBL" id="MBB6356341.1"/>
    </source>
</evidence>
<protein>
    <submittedName>
        <fullName evidence="2">Signal transduction histidine kinase</fullName>
    </submittedName>
</protein>
<keyword evidence="3" id="KW-1185">Reference proteome</keyword>